<dbReference type="InterPro" id="IPR023378">
    <property type="entry name" value="YheA/YmcA-like_dom_sf"/>
</dbReference>
<reference evidence="1" key="1">
    <citation type="submission" date="2022-07" db="EMBL/GenBank/DDBJ databases">
        <title>Faecal culturing of patients with breast cancer.</title>
        <authorList>
            <person name="Teng N.M.Y."/>
            <person name="Kiu R."/>
            <person name="Evans R."/>
            <person name="Baker D.J."/>
            <person name="Zenner C."/>
            <person name="Robinson S.D."/>
            <person name="Hall L.J."/>
        </authorList>
    </citation>
    <scope>NUCLEOTIDE SEQUENCE</scope>
    <source>
        <strain evidence="1">LH1062</strain>
    </source>
</reference>
<name>A0ABY5I3S8_9FIRM</name>
<gene>
    <name evidence="1" type="ORF">NMU03_14760</name>
</gene>
<dbReference type="EMBL" id="CP101620">
    <property type="protein sequence ID" value="UTY38836.1"/>
    <property type="molecule type" value="Genomic_DNA"/>
</dbReference>
<organism evidence="1 2">
    <name type="scientific">Allocoprobacillus halotolerans</name>
    <dbReference type="NCBI Taxonomy" id="2944914"/>
    <lineage>
        <taxon>Bacteria</taxon>
        <taxon>Bacillati</taxon>
        <taxon>Bacillota</taxon>
        <taxon>Erysipelotrichia</taxon>
        <taxon>Erysipelotrichales</taxon>
        <taxon>Erysipelotrichaceae</taxon>
        <taxon>Allocoprobacillus</taxon>
    </lineage>
</organism>
<dbReference type="RefSeq" id="WP_290139502.1">
    <property type="nucleotide sequence ID" value="NZ_CP101620.1"/>
</dbReference>
<dbReference type="SUPFAM" id="SSF158622">
    <property type="entry name" value="YheA/YmcA-like"/>
    <property type="match status" value="1"/>
</dbReference>
<proteinExistence type="predicted"/>
<accession>A0ABY5I3S8</accession>
<dbReference type="Proteomes" id="UP001060112">
    <property type="component" value="Chromosome"/>
</dbReference>
<evidence type="ECO:0000313" key="1">
    <source>
        <dbReference type="EMBL" id="UTY38836.1"/>
    </source>
</evidence>
<dbReference type="Gene3D" id="1.20.1500.10">
    <property type="entry name" value="YheA/YmcA-like"/>
    <property type="match status" value="1"/>
</dbReference>
<dbReference type="InterPro" id="IPR010368">
    <property type="entry name" value="Com_YlbF"/>
</dbReference>
<keyword evidence="2" id="KW-1185">Reference proteome</keyword>
<protein>
    <submittedName>
        <fullName evidence="1">YlbF family regulator</fullName>
    </submittedName>
</protein>
<sequence>MYEKIDELIAAILKSEEFINYHQAQCQLYQSETMALLSKYQSLMEDYLKIRDYTMDVGQKTLKKQIQNIQREINQHPDIQCYYQAYYQFNDLLEEVTQTVFENISCDLKLERFRL</sequence>
<dbReference type="Pfam" id="PF06133">
    <property type="entry name" value="Com_YlbF"/>
    <property type="match status" value="1"/>
</dbReference>
<evidence type="ECO:0000313" key="2">
    <source>
        <dbReference type="Proteomes" id="UP001060112"/>
    </source>
</evidence>